<proteinExistence type="predicted"/>
<dbReference type="RefSeq" id="WP_169277605.1">
    <property type="nucleotide sequence ID" value="NZ_JABBCP010000004.1"/>
</dbReference>
<dbReference type="GO" id="GO:0016787">
    <property type="term" value="F:hydrolase activity"/>
    <property type="evidence" value="ECO:0007669"/>
    <property type="project" value="InterPro"/>
</dbReference>
<evidence type="ECO:0000313" key="3">
    <source>
        <dbReference type="Proteomes" id="UP000546970"/>
    </source>
</evidence>
<keyword evidence="2" id="KW-0067">ATP-binding</keyword>
<protein>
    <submittedName>
        <fullName evidence="2">DEAD/DEAH box helicase family protein</fullName>
    </submittedName>
</protein>
<dbReference type="Pfam" id="PF04851">
    <property type="entry name" value="ResIII"/>
    <property type="match status" value="1"/>
</dbReference>
<dbReference type="InterPro" id="IPR027417">
    <property type="entry name" value="P-loop_NTPase"/>
</dbReference>
<comment type="caution">
    <text evidence="2">The sequence shown here is derived from an EMBL/GenBank/DDBJ whole genome shotgun (WGS) entry which is preliminary data.</text>
</comment>
<keyword evidence="2" id="KW-0547">Nucleotide-binding</keyword>
<dbReference type="InterPro" id="IPR014001">
    <property type="entry name" value="Helicase_ATP-bd"/>
</dbReference>
<reference evidence="2 3" key="1">
    <citation type="submission" date="2020-04" db="EMBL/GenBank/DDBJ databases">
        <title>Collinsella sp. KGMB02528 nov., an anaerobic actinobacterium isolated from human feces.</title>
        <authorList>
            <person name="Han K.-I."/>
            <person name="Eom M.K."/>
            <person name="Kim J.-S."/>
            <person name="Lee K.C."/>
            <person name="Suh M.K."/>
            <person name="Park S.-H."/>
            <person name="Lee J.H."/>
            <person name="Kang S.W."/>
            <person name="Park J.-E."/>
            <person name="Oh B.S."/>
            <person name="Yu S.Y."/>
            <person name="Choi S.-H."/>
            <person name="Lee D.H."/>
            <person name="Yoon H."/>
            <person name="Kim B.-Y."/>
            <person name="Lee J.H."/>
            <person name="Lee J.-S."/>
        </authorList>
    </citation>
    <scope>NUCLEOTIDE SEQUENCE [LARGE SCALE GENOMIC DNA]</scope>
    <source>
        <strain evidence="2 3">KGMB02528</strain>
    </source>
</reference>
<dbReference type="GO" id="GO:0005524">
    <property type="term" value="F:ATP binding"/>
    <property type="evidence" value="ECO:0007669"/>
    <property type="project" value="InterPro"/>
</dbReference>
<evidence type="ECO:0000259" key="1">
    <source>
        <dbReference type="SMART" id="SM00487"/>
    </source>
</evidence>
<dbReference type="Gene3D" id="3.40.50.300">
    <property type="entry name" value="P-loop containing nucleotide triphosphate hydrolases"/>
    <property type="match status" value="1"/>
</dbReference>
<sequence>MRVELKDFQAGAVATLANKLQSMRRRYEQDGELSSICLASPTGSGKTVMCAATIEALFFGDDDLSLMPDENAVVLWLSDSPSLNEQTSVRFSNVADKLADSILDRRHLVTITNDFGAAHDILEPRHVYFLSKDLLSKNGLLTKGSEANSGRVFWDILDRTIRDPERNLYLFIDEAHRGLGANASSERGTATIYASLIDGLDGRAAMPIVVGVSATPQRFEAAMDQRADRVRMPKVAVTPREVQESGLLKDIIELRVPEKDDPVEHQYLTMACERYALACREWGEYCAREGESPVNPLLLIQAADNASSSALAEMCDQITGLVPGLSEAMSFANVFGEHKDIAAGKYLIPYVEPEFVQDASRIRVLFAKEAVSNGWDCPRAEVIFSQRRRSDSTYIAQLVGRMVRTPLARRIESDDLLNSVACYLPQFNPESTQDVVDYLMGRKDDMGESSIGKQNIVLNPVTITAAVPKSEADYQQELKAYEENEKAIETARQAQPGYQASLAGIAIQEPLDMQGAQPSLASAVRPVDVPAPEAELAPQPATGNYVAASAPQQLATPEPSSARTEPTQPVSIVIPVPMAKPKPPTKREQSFTHQEWQGIRTAFDSIPVQRIPKKARNEFQSLVKTATLLVETGLDVNAAADVKKQFVQKLKGYIVANEDEYREAKHDVEVAETVKITLDKLNETEDQEQEEARTDAEGLRKAARDADMHFTKEFANEYRRANFKELGRPECDLRLAAAVRTQTIVDALEGWAAQCRKEYFDKVDGSGDYDYLNDAAKQRYDELARETEGKRLTKIEWPTSTSTSDDFAKYPCHIVQKEDGLCPLDLNPAEDYIVRNELAKNRTVAFYRNPSGSMSAKAFSIPYMSSVGRKALHPDFLFFVKDGDGTIKPSIVDPHGDFLSDTLAKLKGYVAYLREYPDVFKQVLFVGDMGGGVYKVLNLLRADVQDAVMGYSDVDCKALFYSSYANDYQ</sequence>
<keyword evidence="2" id="KW-0347">Helicase</keyword>
<dbReference type="Proteomes" id="UP000546970">
    <property type="component" value="Unassembled WGS sequence"/>
</dbReference>
<keyword evidence="3" id="KW-1185">Reference proteome</keyword>
<dbReference type="EMBL" id="JABBCP010000004">
    <property type="protein sequence ID" value="NMF55972.1"/>
    <property type="molecule type" value="Genomic_DNA"/>
</dbReference>
<feature type="domain" description="Helicase ATP-binding" evidence="1">
    <location>
        <begin position="1"/>
        <end position="243"/>
    </location>
</feature>
<gene>
    <name evidence="2" type="ORF">HF320_06490</name>
</gene>
<accession>A0A7X9UCQ2</accession>
<evidence type="ECO:0000313" key="2">
    <source>
        <dbReference type="EMBL" id="NMF55972.1"/>
    </source>
</evidence>
<dbReference type="AlphaFoldDB" id="A0A7X9UCQ2"/>
<name>A0A7X9UCQ2_9ACTN</name>
<dbReference type="GO" id="GO:0003677">
    <property type="term" value="F:DNA binding"/>
    <property type="evidence" value="ECO:0007669"/>
    <property type="project" value="InterPro"/>
</dbReference>
<dbReference type="GO" id="GO:0004386">
    <property type="term" value="F:helicase activity"/>
    <property type="evidence" value="ECO:0007669"/>
    <property type="project" value="UniProtKB-KW"/>
</dbReference>
<keyword evidence="2" id="KW-0378">Hydrolase</keyword>
<dbReference type="SMART" id="SM00487">
    <property type="entry name" value="DEXDc"/>
    <property type="match status" value="1"/>
</dbReference>
<organism evidence="2 3">
    <name type="scientific">Collinsella acetigenes</name>
    <dbReference type="NCBI Taxonomy" id="2713419"/>
    <lineage>
        <taxon>Bacteria</taxon>
        <taxon>Bacillati</taxon>
        <taxon>Actinomycetota</taxon>
        <taxon>Coriobacteriia</taxon>
        <taxon>Coriobacteriales</taxon>
        <taxon>Coriobacteriaceae</taxon>
        <taxon>Collinsella</taxon>
    </lineage>
</organism>
<dbReference type="SUPFAM" id="SSF52540">
    <property type="entry name" value="P-loop containing nucleoside triphosphate hydrolases"/>
    <property type="match status" value="1"/>
</dbReference>
<dbReference type="InterPro" id="IPR006935">
    <property type="entry name" value="Helicase/UvrB_N"/>
</dbReference>